<gene>
    <name evidence="2" type="ORF">BGZ97_010692</name>
</gene>
<dbReference type="Proteomes" id="UP000823405">
    <property type="component" value="Unassembled WGS sequence"/>
</dbReference>
<evidence type="ECO:0000313" key="3">
    <source>
        <dbReference type="Proteomes" id="UP000823405"/>
    </source>
</evidence>
<proteinExistence type="predicted"/>
<dbReference type="EMBL" id="JAAAIN010005660">
    <property type="protein sequence ID" value="KAG0273505.1"/>
    <property type="molecule type" value="Genomic_DNA"/>
</dbReference>
<sequence>VNMRRFYCSHCHVYHHRVVMAAENMGNTSYLQHQKRPDYLHPVAADGSLPWKVNNGSSMTSSGSAAGSSTNAATSTQRRRKRTATSSSVDQEPQPKTSKK</sequence>
<reference evidence="2" key="1">
    <citation type="journal article" date="2020" name="Fungal Divers.">
        <title>Resolving the Mortierellaceae phylogeny through synthesis of multi-gene phylogenetics and phylogenomics.</title>
        <authorList>
            <person name="Vandepol N."/>
            <person name="Liber J."/>
            <person name="Desiro A."/>
            <person name="Na H."/>
            <person name="Kennedy M."/>
            <person name="Barry K."/>
            <person name="Grigoriev I.V."/>
            <person name="Miller A.N."/>
            <person name="O'Donnell K."/>
            <person name="Stajich J.E."/>
            <person name="Bonito G."/>
        </authorList>
    </citation>
    <scope>NUCLEOTIDE SEQUENCE</scope>
    <source>
        <strain evidence="2">NVP60</strain>
    </source>
</reference>
<feature type="compositionally biased region" description="Polar residues" evidence="1">
    <location>
        <begin position="84"/>
        <end position="100"/>
    </location>
</feature>
<name>A0A9P6QNZ6_9FUNG</name>
<keyword evidence="3" id="KW-1185">Reference proteome</keyword>
<dbReference type="OrthoDB" id="2431340at2759"/>
<dbReference type="AlphaFoldDB" id="A0A9P6QNZ6"/>
<organism evidence="2 3">
    <name type="scientific">Linnemannia gamsii</name>
    <dbReference type="NCBI Taxonomy" id="64522"/>
    <lineage>
        <taxon>Eukaryota</taxon>
        <taxon>Fungi</taxon>
        <taxon>Fungi incertae sedis</taxon>
        <taxon>Mucoromycota</taxon>
        <taxon>Mortierellomycotina</taxon>
        <taxon>Mortierellomycetes</taxon>
        <taxon>Mortierellales</taxon>
        <taxon>Mortierellaceae</taxon>
        <taxon>Linnemannia</taxon>
    </lineage>
</organism>
<protein>
    <submittedName>
        <fullName evidence="2">Uncharacterized protein</fullName>
    </submittedName>
</protein>
<evidence type="ECO:0000256" key="1">
    <source>
        <dbReference type="SAM" id="MobiDB-lite"/>
    </source>
</evidence>
<feature type="region of interest" description="Disordered" evidence="1">
    <location>
        <begin position="41"/>
        <end position="100"/>
    </location>
</feature>
<feature type="non-terminal residue" evidence="2">
    <location>
        <position position="1"/>
    </location>
</feature>
<accession>A0A9P6QNZ6</accession>
<comment type="caution">
    <text evidence="2">The sequence shown here is derived from an EMBL/GenBank/DDBJ whole genome shotgun (WGS) entry which is preliminary data.</text>
</comment>
<evidence type="ECO:0000313" key="2">
    <source>
        <dbReference type="EMBL" id="KAG0273505.1"/>
    </source>
</evidence>
<feature type="compositionally biased region" description="Low complexity" evidence="1">
    <location>
        <begin position="54"/>
        <end position="76"/>
    </location>
</feature>